<sequence length="233" mass="25695">MADENWLVAEKAVRVPKGTDFNWKFRRGSPVTVDGRRGSPEVGRGLTKVTGGWARVDAGRWWLQARRCGYRARVASGGSEAGQMLSGIGFLWPVLMIDSSAFQAGASILKVVFCVVVAPFIGSVFIDAATRLKFKVSQNCRLMQGKVLDIFVVNSFGSGFQALMFLSRSFAIRLRWSSTIAHPLCSEQHSIQHISAPSSKDFLCSPFFYCCNVLRSSLSLSLSHLSPEICRLH</sequence>
<keyword evidence="4 7" id="KW-0812">Transmembrane</keyword>
<keyword evidence="5 7" id="KW-1133">Transmembrane helix</keyword>
<organism evidence="8 9">
    <name type="scientific">Rhododendron griersonianum</name>
    <dbReference type="NCBI Taxonomy" id="479676"/>
    <lineage>
        <taxon>Eukaryota</taxon>
        <taxon>Viridiplantae</taxon>
        <taxon>Streptophyta</taxon>
        <taxon>Embryophyta</taxon>
        <taxon>Tracheophyta</taxon>
        <taxon>Spermatophyta</taxon>
        <taxon>Magnoliopsida</taxon>
        <taxon>eudicotyledons</taxon>
        <taxon>Gunneridae</taxon>
        <taxon>Pentapetalae</taxon>
        <taxon>asterids</taxon>
        <taxon>Ericales</taxon>
        <taxon>Ericaceae</taxon>
        <taxon>Ericoideae</taxon>
        <taxon>Rhodoreae</taxon>
        <taxon>Rhododendron</taxon>
    </lineage>
</organism>
<evidence type="ECO:0000313" key="9">
    <source>
        <dbReference type="Proteomes" id="UP000823749"/>
    </source>
</evidence>
<evidence type="ECO:0000256" key="7">
    <source>
        <dbReference type="SAM" id="Phobius"/>
    </source>
</evidence>
<evidence type="ECO:0000313" key="8">
    <source>
        <dbReference type="EMBL" id="KAG5543792.1"/>
    </source>
</evidence>
<dbReference type="InterPro" id="IPR013936">
    <property type="entry name" value="CRT-like"/>
</dbReference>
<gene>
    <name evidence="8" type="ORF">RHGRI_016522</name>
</gene>
<keyword evidence="6 7" id="KW-0472">Membrane</keyword>
<dbReference type="PANTHER" id="PTHR31326">
    <property type="entry name" value="PROTEIN CLT2, CHLOROPLASTIC"/>
    <property type="match status" value="1"/>
</dbReference>
<reference evidence="8 9" key="1">
    <citation type="submission" date="2020-08" db="EMBL/GenBank/DDBJ databases">
        <title>Plant Genome Project.</title>
        <authorList>
            <person name="Zhang R.-G."/>
        </authorList>
    </citation>
    <scope>NUCLEOTIDE SEQUENCE [LARGE SCALE GENOMIC DNA]</scope>
    <source>
        <strain evidence="8">WSP0</strain>
        <tissue evidence="8">Leaf</tissue>
    </source>
</reference>
<feature type="transmembrane region" description="Helical" evidence="7">
    <location>
        <begin position="147"/>
        <end position="166"/>
    </location>
</feature>
<comment type="similarity">
    <text evidence="2">Belongs to the CRT-like transporter family.</text>
</comment>
<evidence type="ECO:0000256" key="3">
    <source>
        <dbReference type="ARBA" id="ARBA00022448"/>
    </source>
</evidence>
<comment type="caution">
    <text evidence="8">The sequence shown here is derived from an EMBL/GenBank/DDBJ whole genome shotgun (WGS) entry which is preliminary data.</text>
</comment>
<comment type="subcellular location">
    <subcellularLocation>
        <location evidence="1">Membrane</location>
        <topology evidence="1">Multi-pass membrane protein</topology>
    </subcellularLocation>
</comment>
<evidence type="ECO:0000256" key="2">
    <source>
        <dbReference type="ARBA" id="ARBA00006690"/>
    </source>
</evidence>
<evidence type="ECO:0000256" key="6">
    <source>
        <dbReference type="ARBA" id="ARBA00023136"/>
    </source>
</evidence>
<dbReference type="EMBL" id="JACTNZ010000006">
    <property type="protein sequence ID" value="KAG5543792.1"/>
    <property type="molecule type" value="Genomic_DNA"/>
</dbReference>
<dbReference type="GO" id="GO:0016020">
    <property type="term" value="C:membrane"/>
    <property type="evidence" value="ECO:0007669"/>
    <property type="project" value="UniProtKB-SubCell"/>
</dbReference>
<evidence type="ECO:0008006" key="10">
    <source>
        <dbReference type="Google" id="ProtNLM"/>
    </source>
</evidence>
<dbReference type="Proteomes" id="UP000823749">
    <property type="component" value="Chromosome 6"/>
</dbReference>
<proteinExistence type="inferred from homology"/>
<protein>
    <recommendedName>
        <fullName evidence="10">PIN-like protein</fullName>
    </recommendedName>
</protein>
<keyword evidence="9" id="KW-1185">Reference proteome</keyword>
<dbReference type="AlphaFoldDB" id="A0AAV6JUE6"/>
<feature type="transmembrane region" description="Helical" evidence="7">
    <location>
        <begin position="101"/>
        <end position="126"/>
    </location>
</feature>
<name>A0AAV6JUE6_9ERIC</name>
<evidence type="ECO:0000256" key="1">
    <source>
        <dbReference type="ARBA" id="ARBA00004141"/>
    </source>
</evidence>
<evidence type="ECO:0000256" key="5">
    <source>
        <dbReference type="ARBA" id="ARBA00022989"/>
    </source>
</evidence>
<dbReference type="PANTHER" id="PTHR31326:SF1">
    <property type="entry name" value="PROTEIN CLT2, CHLOROPLASTIC"/>
    <property type="match status" value="1"/>
</dbReference>
<keyword evidence="3" id="KW-0813">Transport</keyword>
<accession>A0AAV6JUE6</accession>
<evidence type="ECO:0000256" key="4">
    <source>
        <dbReference type="ARBA" id="ARBA00022692"/>
    </source>
</evidence>